<sequence length="300" mass="33576">MIISNLFLAFQFTSPGPIIFQIGSFTVRWYGLLIAFAVLIGVTLSQYLAKKRQLDPDIMGDLAIWLVVAAIPCARLYYVIFQWSEYAQRPGDIIAIWKGGIAIHGAIIGGVLATLIFAKVKKLSFWQLLDLVVPSAILGQAIGRWGNFFNSEAFGPPTDLPWKLYIPKYVIENGQSIARRPLGFENIEYYHPTFLYESLWDLFVLGILIFLFFRGLKGKPILKLGTLALVYMVGYSAGRFWIEALRTDSLMLGSLRIAQVISMVGICLGVAGLIWLYLFKRNLPDILPANSEGKIDFPGD</sequence>
<evidence type="ECO:0000256" key="4">
    <source>
        <dbReference type="ARBA" id="ARBA00022692"/>
    </source>
</evidence>
<dbReference type="Proteomes" id="UP000238762">
    <property type="component" value="Unassembled WGS sequence"/>
</dbReference>
<organism evidence="8 9">
    <name type="scientific">Merismopedia glauca CCAP 1448/3</name>
    <dbReference type="NCBI Taxonomy" id="1296344"/>
    <lineage>
        <taxon>Bacteria</taxon>
        <taxon>Bacillati</taxon>
        <taxon>Cyanobacteriota</taxon>
        <taxon>Cyanophyceae</taxon>
        <taxon>Synechococcales</taxon>
        <taxon>Merismopediaceae</taxon>
        <taxon>Merismopedia</taxon>
    </lineage>
</organism>
<proteinExistence type="inferred from homology"/>
<dbReference type="AlphaFoldDB" id="A0A2T1C0Z6"/>
<comment type="pathway">
    <text evidence="7">Protein modification; lipoprotein biosynthesis (diacylglyceryl transfer).</text>
</comment>
<reference evidence="8 9" key="1">
    <citation type="submission" date="2018-02" db="EMBL/GenBank/DDBJ databases">
        <authorList>
            <person name="Cohen D.B."/>
            <person name="Kent A.D."/>
        </authorList>
    </citation>
    <scope>NUCLEOTIDE SEQUENCE [LARGE SCALE GENOMIC DNA]</scope>
    <source>
        <strain evidence="8 9">CCAP 1448/3</strain>
    </source>
</reference>
<dbReference type="OrthoDB" id="871140at2"/>
<dbReference type="RefSeq" id="WP_106289602.1">
    <property type="nucleotide sequence ID" value="NZ_PVWJ01000080.1"/>
</dbReference>
<keyword evidence="2 7" id="KW-1003">Cell membrane</keyword>
<dbReference type="UniPathway" id="UPA00664"/>
<feature type="transmembrane region" description="Helical" evidence="7">
    <location>
        <begin position="125"/>
        <end position="143"/>
    </location>
</feature>
<evidence type="ECO:0000256" key="1">
    <source>
        <dbReference type="ARBA" id="ARBA00007150"/>
    </source>
</evidence>
<accession>A0A2T1C0Z6</accession>
<dbReference type="HAMAP" id="MF_01147">
    <property type="entry name" value="Lgt"/>
    <property type="match status" value="1"/>
</dbReference>
<evidence type="ECO:0000256" key="6">
    <source>
        <dbReference type="ARBA" id="ARBA00023136"/>
    </source>
</evidence>
<feature type="transmembrane region" description="Helical" evidence="7">
    <location>
        <begin position="61"/>
        <end position="81"/>
    </location>
</feature>
<evidence type="ECO:0000313" key="9">
    <source>
        <dbReference type="Proteomes" id="UP000238762"/>
    </source>
</evidence>
<dbReference type="PANTHER" id="PTHR30589:SF0">
    <property type="entry name" value="PHOSPHATIDYLGLYCEROL--PROLIPOPROTEIN DIACYLGLYCERYL TRANSFERASE"/>
    <property type="match status" value="1"/>
</dbReference>
<name>A0A2T1C0Z6_9CYAN</name>
<gene>
    <name evidence="7" type="primary">lgt</name>
    <name evidence="8" type="ORF">C7B64_15690</name>
</gene>
<feature type="transmembrane region" description="Helical" evidence="7">
    <location>
        <begin position="257"/>
        <end position="278"/>
    </location>
</feature>
<feature type="transmembrane region" description="Helical" evidence="7">
    <location>
        <begin position="29"/>
        <end position="49"/>
    </location>
</feature>
<evidence type="ECO:0000256" key="5">
    <source>
        <dbReference type="ARBA" id="ARBA00022989"/>
    </source>
</evidence>
<dbReference type="GO" id="GO:0005886">
    <property type="term" value="C:plasma membrane"/>
    <property type="evidence" value="ECO:0007669"/>
    <property type="project" value="UniProtKB-SubCell"/>
</dbReference>
<feature type="binding site" evidence="7">
    <location>
        <position position="144"/>
    </location>
    <ligand>
        <name>a 1,2-diacyl-sn-glycero-3-phospho-(1'-sn-glycerol)</name>
        <dbReference type="ChEBI" id="CHEBI:64716"/>
    </ligand>
</feature>
<feature type="transmembrane region" description="Helical" evidence="7">
    <location>
        <begin position="220"/>
        <end position="237"/>
    </location>
</feature>
<dbReference type="NCBIfam" id="TIGR00544">
    <property type="entry name" value="lgt"/>
    <property type="match status" value="1"/>
</dbReference>
<keyword evidence="9" id="KW-1185">Reference proteome</keyword>
<protein>
    <recommendedName>
        <fullName evidence="7">Phosphatidylglycerol--prolipoprotein diacylglyceryl transferase</fullName>
        <ecNumber evidence="7">2.5.1.145</ecNumber>
    </recommendedName>
</protein>
<comment type="similarity">
    <text evidence="1 7">Belongs to the Lgt family.</text>
</comment>
<keyword evidence="3 7" id="KW-0808">Transferase</keyword>
<comment type="catalytic activity">
    <reaction evidence="7">
        <text>L-cysteinyl-[prolipoprotein] + a 1,2-diacyl-sn-glycero-3-phospho-(1'-sn-glycerol) = an S-1,2-diacyl-sn-glyceryl-L-cysteinyl-[prolipoprotein] + sn-glycerol 1-phosphate + H(+)</text>
        <dbReference type="Rhea" id="RHEA:56712"/>
        <dbReference type="Rhea" id="RHEA-COMP:14679"/>
        <dbReference type="Rhea" id="RHEA-COMP:14680"/>
        <dbReference type="ChEBI" id="CHEBI:15378"/>
        <dbReference type="ChEBI" id="CHEBI:29950"/>
        <dbReference type="ChEBI" id="CHEBI:57685"/>
        <dbReference type="ChEBI" id="CHEBI:64716"/>
        <dbReference type="ChEBI" id="CHEBI:140658"/>
        <dbReference type="EC" id="2.5.1.145"/>
    </reaction>
</comment>
<evidence type="ECO:0000256" key="2">
    <source>
        <dbReference type="ARBA" id="ARBA00022475"/>
    </source>
</evidence>
<reference evidence="8 9" key="2">
    <citation type="submission" date="2018-03" db="EMBL/GenBank/DDBJ databases">
        <title>The ancient ancestry and fast evolution of plastids.</title>
        <authorList>
            <person name="Moore K.R."/>
            <person name="Magnabosco C."/>
            <person name="Momper L."/>
            <person name="Gold D.A."/>
            <person name="Bosak T."/>
            <person name="Fournier G.P."/>
        </authorList>
    </citation>
    <scope>NUCLEOTIDE SEQUENCE [LARGE SCALE GENOMIC DNA]</scope>
    <source>
        <strain evidence="8 9">CCAP 1448/3</strain>
    </source>
</reference>
<dbReference type="GO" id="GO:0008961">
    <property type="term" value="F:phosphatidylglycerol-prolipoprotein diacylglyceryl transferase activity"/>
    <property type="evidence" value="ECO:0007669"/>
    <property type="project" value="UniProtKB-UniRule"/>
</dbReference>
<dbReference type="EC" id="2.5.1.145" evidence="7"/>
<feature type="transmembrane region" description="Helical" evidence="7">
    <location>
        <begin position="93"/>
        <end position="118"/>
    </location>
</feature>
<evidence type="ECO:0000313" key="8">
    <source>
        <dbReference type="EMBL" id="PSB01946.1"/>
    </source>
</evidence>
<dbReference type="GO" id="GO:0042158">
    <property type="term" value="P:lipoprotein biosynthetic process"/>
    <property type="evidence" value="ECO:0007669"/>
    <property type="project" value="UniProtKB-UniRule"/>
</dbReference>
<comment type="subcellular location">
    <subcellularLocation>
        <location evidence="7">Cell membrane</location>
        <topology evidence="7">Multi-pass membrane protein</topology>
    </subcellularLocation>
</comment>
<feature type="transmembrane region" description="Helical" evidence="7">
    <location>
        <begin position="194"/>
        <end position="213"/>
    </location>
</feature>
<dbReference type="PANTHER" id="PTHR30589">
    <property type="entry name" value="PROLIPOPROTEIN DIACYLGLYCERYL TRANSFERASE"/>
    <property type="match status" value="1"/>
</dbReference>
<comment type="caution">
    <text evidence="8">The sequence shown here is derived from an EMBL/GenBank/DDBJ whole genome shotgun (WGS) entry which is preliminary data.</text>
</comment>
<keyword evidence="4 7" id="KW-0812">Transmembrane</keyword>
<evidence type="ECO:0000256" key="3">
    <source>
        <dbReference type="ARBA" id="ARBA00022679"/>
    </source>
</evidence>
<comment type="function">
    <text evidence="7">Catalyzes the transfer of the diacylglyceryl group from phosphatidylglycerol to the sulfhydryl group of the N-terminal cysteine of a prolipoprotein, the first step in the formation of mature lipoproteins.</text>
</comment>
<evidence type="ECO:0000256" key="7">
    <source>
        <dbReference type="HAMAP-Rule" id="MF_01147"/>
    </source>
</evidence>
<dbReference type="EMBL" id="PVWJ01000080">
    <property type="protein sequence ID" value="PSB01946.1"/>
    <property type="molecule type" value="Genomic_DNA"/>
</dbReference>
<dbReference type="PROSITE" id="PS01311">
    <property type="entry name" value="LGT"/>
    <property type="match status" value="1"/>
</dbReference>
<dbReference type="Pfam" id="PF01790">
    <property type="entry name" value="LGT"/>
    <property type="match status" value="1"/>
</dbReference>
<keyword evidence="8" id="KW-0449">Lipoprotein</keyword>
<keyword evidence="5 7" id="KW-1133">Transmembrane helix</keyword>
<keyword evidence="6 7" id="KW-0472">Membrane</keyword>
<dbReference type="InterPro" id="IPR001640">
    <property type="entry name" value="Lgt"/>
</dbReference>